<feature type="region of interest" description="Disordered" evidence="1">
    <location>
        <begin position="57"/>
        <end position="77"/>
    </location>
</feature>
<evidence type="ECO:0000313" key="3">
    <source>
        <dbReference type="Proteomes" id="UP000297972"/>
    </source>
</evidence>
<dbReference type="InterPro" id="IPR002514">
    <property type="entry name" value="Transposase_8"/>
</dbReference>
<sequence length="77" mass="8265">MTKRKRYSAELKAKVALEPIREGLTTAELSKKHGIYPTMISGWKRGAIANVASAFEGDASSAEESPMRSSSLPLQAG</sequence>
<proteinExistence type="predicted"/>
<dbReference type="SUPFAM" id="SSF48295">
    <property type="entry name" value="TrpR-like"/>
    <property type="match status" value="1"/>
</dbReference>
<dbReference type="EMBL" id="SRPG01000130">
    <property type="protein sequence ID" value="TGN57476.1"/>
    <property type="molecule type" value="Genomic_DNA"/>
</dbReference>
<comment type="caution">
    <text evidence="2">The sequence shown here is derived from an EMBL/GenBank/DDBJ whole genome shotgun (WGS) entry which is preliminary data.</text>
</comment>
<protein>
    <recommendedName>
        <fullName evidence="4">Transposase</fullName>
    </recommendedName>
</protein>
<dbReference type="OrthoDB" id="9803878at2"/>
<dbReference type="InterPro" id="IPR010921">
    <property type="entry name" value="Trp_repressor/repl_initiator"/>
</dbReference>
<accession>A0A4Z1CFG5</accession>
<dbReference type="GO" id="GO:0043565">
    <property type="term" value="F:sequence-specific DNA binding"/>
    <property type="evidence" value="ECO:0007669"/>
    <property type="project" value="InterPro"/>
</dbReference>
<gene>
    <name evidence="2" type="ORF">E4L95_13340</name>
</gene>
<reference evidence="2 3" key="1">
    <citation type="submission" date="2019-03" db="EMBL/GenBank/DDBJ databases">
        <authorList>
            <person name="Li J."/>
        </authorList>
    </citation>
    <scope>NUCLEOTIDE SEQUENCE [LARGE SCALE GENOMIC DNA]</scope>
    <source>
        <strain evidence="2 3">3058</strain>
    </source>
</reference>
<dbReference type="GO" id="GO:0004803">
    <property type="term" value="F:transposase activity"/>
    <property type="evidence" value="ECO:0007669"/>
    <property type="project" value="InterPro"/>
</dbReference>
<dbReference type="InterPro" id="IPR036388">
    <property type="entry name" value="WH-like_DNA-bd_sf"/>
</dbReference>
<dbReference type="GO" id="GO:0006313">
    <property type="term" value="P:DNA transposition"/>
    <property type="evidence" value="ECO:0007669"/>
    <property type="project" value="InterPro"/>
</dbReference>
<dbReference type="AlphaFoldDB" id="A0A4Z1CFG5"/>
<name>A0A4Z1CFG5_9RHOB</name>
<dbReference type="Gene3D" id="1.10.10.10">
    <property type="entry name" value="Winged helix-like DNA-binding domain superfamily/Winged helix DNA-binding domain"/>
    <property type="match status" value="1"/>
</dbReference>
<evidence type="ECO:0000256" key="1">
    <source>
        <dbReference type="SAM" id="MobiDB-lite"/>
    </source>
</evidence>
<dbReference type="Pfam" id="PF01527">
    <property type="entry name" value="HTH_Tnp_1"/>
    <property type="match status" value="1"/>
</dbReference>
<keyword evidence="3" id="KW-1185">Reference proteome</keyword>
<evidence type="ECO:0008006" key="4">
    <source>
        <dbReference type="Google" id="ProtNLM"/>
    </source>
</evidence>
<evidence type="ECO:0000313" key="2">
    <source>
        <dbReference type="EMBL" id="TGN57476.1"/>
    </source>
</evidence>
<dbReference type="Proteomes" id="UP000297972">
    <property type="component" value="Unassembled WGS sequence"/>
</dbReference>
<feature type="compositionally biased region" description="Low complexity" evidence="1">
    <location>
        <begin position="59"/>
        <end position="71"/>
    </location>
</feature>
<organism evidence="2 3">
    <name type="scientific">Paracoccus liaowanqingii</name>
    <dbReference type="NCBI Taxonomy" id="2560053"/>
    <lineage>
        <taxon>Bacteria</taxon>
        <taxon>Pseudomonadati</taxon>
        <taxon>Pseudomonadota</taxon>
        <taxon>Alphaproteobacteria</taxon>
        <taxon>Rhodobacterales</taxon>
        <taxon>Paracoccaceae</taxon>
        <taxon>Paracoccus</taxon>
    </lineage>
</organism>